<evidence type="ECO:0000256" key="1">
    <source>
        <dbReference type="SAM" id="MobiDB-lite"/>
    </source>
</evidence>
<sequence length="94" mass="10773">MKLGEARVGHHCQQQQQQQQQQQRGLRQRERGVEPGRVWREKLWRLCRPRPLTYHKRMAFPLGPCPPTPSPDLARHPCTTPPPIAAMLFSSSGG</sequence>
<organism evidence="2 3">
    <name type="scientific">Portunus trituberculatus</name>
    <name type="common">Swimming crab</name>
    <name type="synonym">Neptunus trituberculatus</name>
    <dbReference type="NCBI Taxonomy" id="210409"/>
    <lineage>
        <taxon>Eukaryota</taxon>
        <taxon>Metazoa</taxon>
        <taxon>Ecdysozoa</taxon>
        <taxon>Arthropoda</taxon>
        <taxon>Crustacea</taxon>
        <taxon>Multicrustacea</taxon>
        <taxon>Malacostraca</taxon>
        <taxon>Eumalacostraca</taxon>
        <taxon>Eucarida</taxon>
        <taxon>Decapoda</taxon>
        <taxon>Pleocyemata</taxon>
        <taxon>Brachyura</taxon>
        <taxon>Eubrachyura</taxon>
        <taxon>Portunoidea</taxon>
        <taxon>Portunidae</taxon>
        <taxon>Portuninae</taxon>
        <taxon>Portunus</taxon>
    </lineage>
</organism>
<name>A0A5B7IKZ8_PORTR</name>
<dbReference type="EMBL" id="VSRR010059347">
    <property type="protein sequence ID" value="MPC82297.1"/>
    <property type="molecule type" value="Genomic_DNA"/>
</dbReference>
<evidence type="ECO:0000313" key="3">
    <source>
        <dbReference type="Proteomes" id="UP000324222"/>
    </source>
</evidence>
<comment type="caution">
    <text evidence="2">The sequence shown here is derived from an EMBL/GenBank/DDBJ whole genome shotgun (WGS) entry which is preliminary data.</text>
</comment>
<gene>
    <name evidence="2" type="ORF">E2C01_076955</name>
</gene>
<dbReference type="AlphaFoldDB" id="A0A5B7IKZ8"/>
<dbReference type="Proteomes" id="UP000324222">
    <property type="component" value="Unassembled WGS sequence"/>
</dbReference>
<keyword evidence="3" id="KW-1185">Reference proteome</keyword>
<reference evidence="2 3" key="1">
    <citation type="submission" date="2019-05" db="EMBL/GenBank/DDBJ databases">
        <title>Another draft genome of Portunus trituberculatus and its Hox gene families provides insights of decapod evolution.</title>
        <authorList>
            <person name="Jeong J.-H."/>
            <person name="Song I."/>
            <person name="Kim S."/>
            <person name="Choi T."/>
            <person name="Kim D."/>
            <person name="Ryu S."/>
            <person name="Kim W."/>
        </authorList>
    </citation>
    <scope>NUCLEOTIDE SEQUENCE [LARGE SCALE GENOMIC DNA]</scope>
    <source>
        <tissue evidence="2">Muscle</tissue>
    </source>
</reference>
<accession>A0A5B7IKZ8</accession>
<evidence type="ECO:0000313" key="2">
    <source>
        <dbReference type="EMBL" id="MPC82297.1"/>
    </source>
</evidence>
<proteinExistence type="predicted"/>
<protein>
    <submittedName>
        <fullName evidence="2">Uncharacterized protein</fullName>
    </submittedName>
</protein>
<feature type="region of interest" description="Disordered" evidence="1">
    <location>
        <begin position="1"/>
        <end position="34"/>
    </location>
</feature>
<feature type="compositionally biased region" description="Low complexity" evidence="1">
    <location>
        <begin position="13"/>
        <end position="23"/>
    </location>
</feature>